<dbReference type="InterPro" id="IPR027267">
    <property type="entry name" value="AH/BAR_dom_sf"/>
</dbReference>
<dbReference type="RefSeq" id="XP_031027850.1">
    <property type="nucleotide sequence ID" value="XM_031166307.1"/>
</dbReference>
<dbReference type="InterPro" id="IPR028662">
    <property type="entry name" value="SNX8/Mvp1"/>
</dbReference>
<dbReference type="OrthoDB" id="10064318at2759"/>
<sequence>MSEDFGPLAGNDDFAKAFAQRRISSSVDPWNTGSTTNSNAHSPVSVSQTRTVDLAASMTADDDLISAHLSSSNMFERPSTKHSNNHTTDDTSPSSTSTGPSSSIESDDPWSHQGATPARKQALIASKPVSVSETEGYVPSSPPSHNQRHVEFGGVSFAETPPQRPHVKSTKLPDLTNYVATAYPVKVMTAPEKGGVVFKHVQYVVECSLPPARVLRRYSDFVWLLDVLSKRYAFRSLPSLPPKKVNAQSDEAFLERRRRGLARFSTFIVNHPVLKEDVTVGAFLQYGSDIATYKKGHNLPIDEEYVDADFGPAEMDSLPSDLDDRLASLKGNLDFLSDQYKELCTLMEKISRRADGSSQDFMRFGFVLNALTEKPDCQEPECFNCPQINHGFSHIAGGLQKISRLMEEEASSTFDGVLESLKAHRDLLISLQELFQRRDKAIIAQHAAIDALKKRMTQNDTKAKDLASKGGQQKEVERLENCIIQDRHELEWQSHKIDFIRFACWQEMTCYHARKGFVSGLYQNYVRDQVKYSQQMSSIWEELGANISELPTSF</sequence>
<dbReference type="Pfam" id="PF00787">
    <property type="entry name" value="PX"/>
    <property type="match status" value="1"/>
</dbReference>
<name>A0A507CJU8_9FUNG</name>
<evidence type="ECO:0000256" key="3">
    <source>
        <dbReference type="ARBA" id="ARBA00004496"/>
    </source>
</evidence>
<comment type="subcellular location">
    <subcellularLocation>
        <location evidence="3">Cytoplasm</location>
    </subcellularLocation>
    <subcellularLocation>
        <location evidence="2">Membrane</location>
        <topology evidence="2">Peripheral membrane protein</topology>
        <orientation evidence="2">Cytoplasmic side</orientation>
    </subcellularLocation>
</comment>
<evidence type="ECO:0000259" key="11">
    <source>
        <dbReference type="PROSITE" id="PS50195"/>
    </source>
</evidence>
<dbReference type="InterPro" id="IPR045734">
    <property type="entry name" value="Snx8_BAR_dom"/>
</dbReference>
<reference evidence="12 13" key="1">
    <citation type="journal article" date="2019" name="Sci. Rep.">
        <title>Comparative genomics of chytrid fungi reveal insights into the obligate biotrophic and pathogenic lifestyle of Synchytrium endobioticum.</title>
        <authorList>
            <person name="van de Vossenberg B.T.L.H."/>
            <person name="Warris S."/>
            <person name="Nguyen H.D.T."/>
            <person name="van Gent-Pelzer M.P.E."/>
            <person name="Joly D.L."/>
            <person name="van de Geest H.C."/>
            <person name="Bonants P.J.M."/>
            <person name="Smith D.S."/>
            <person name="Levesque C.A."/>
            <person name="van der Lee T.A.J."/>
        </authorList>
    </citation>
    <scope>NUCLEOTIDE SEQUENCE [LARGE SCALE GENOMIC DNA]</scope>
    <source>
        <strain evidence="12 13">JEL517</strain>
    </source>
</reference>
<dbReference type="STRING" id="1806994.A0A507CJU8"/>
<feature type="domain" description="PX" evidence="11">
    <location>
        <begin position="181"/>
        <end position="290"/>
    </location>
</feature>
<evidence type="ECO:0000256" key="9">
    <source>
        <dbReference type="ARBA" id="ARBA00023136"/>
    </source>
</evidence>
<feature type="compositionally biased region" description="Low complexity" evidence="10">
    <location>
        <begin position="90"/>
        <end position="104"/>
    </location>
</feature>
<evidence type="ECO:0000256" key="5">
    <source>
        <dbReference type="ARBA" id="ARBA00014268"/>
    </source>
</evidence>
<comment type="function">
    <text evidence="1">Required for vacuolar protein sorting.</text>
</comment>
<dbReference type="PANTHER" id="PTHR47554:SF1">
    <property type="entry name" value="SORTING NEXIN MVP1"/>
    <property type="match status" value="1"/>
</dbReference>
<organism evidence="12 13">
    <name type="scientific">Synchytrium microbalum</name>
    <dbReference type="NCBI Taxonomy" id="1806994"/>
    <lineage>
        <taxon>Eukaryota</taxon>
        <taxon>Fungi</taxon>
        <taxon>Fungi incertae sedis</taxon>
        <taxon>Chytridiomycota</taxon>
        <taxon>Chytridiomycota incertae sedis</taxon>
        <taxon>Chytridiomycetes</taxon>
        <taxon>Synchytriales</taxon>
        <taxon>Synchytriaceae</taxon>
        <taxon>Synchytrium</taxon>
    </lineage>
</organism>
<dbReference type="GO" id="GO:0032266">
    <property type="term" value="F:phosphatidylinositol-3-phosphate binding"/>
    <property type="evidence" value="ECO:0007669"/>
    <property type="project" value="TreeGrafter"/>
</dbReference>
<dbReference type="Gene3D" id="1.20.1270.60">
    <property type="entry name" value="Arfaptin homology (AH) domain/BAR domain"/>
    <property type="match status" value="1"/>
</dbReference>
<dbReference type="GO" id="GO:0006623">
    <property type="term" value="P:protein targeting to vacuole"/>
    <property type="evidence" value="ECO:0007669"/>
    <property type="project" value="TreeGrafter"/>
</dbReference>
<dbReference type="PROSITE" id="PS50195">
    <property type="entry name" value="PX"/>
    <property type="match status" value="1"/>
</dbReference>
<dbReference type="PANTHER" id="PTHR47554">
    <property type="entry name" value="SORTING NEXIN MVP1"/>
    <property type="match status" value="1"/>
</dbReference>
<evidence type="ECO:0000256" key="4">
    <source>
        <dbReference type="ARBA" id="ARBA00010883"/>
    </source>
</evidence>
<feature type="region of interest" description="Disordered" evidence="10">
    <location>
        <begin position="74"/>
        <end position="146"/>
    </location>
</feature>
<dbReference type="GO" id="GO:0042147">
    <property type="term" value="P:retrograde transport, endosome to Golgi"/>
    <property type="evidence" value="ECO:0007669"/>
    <property type="project" value="InterPro"/>
</dbReference>
<dbReference type="Pfam" id="PF19566">
    <property type="entry name" value="Snx8_BAR_dom"/>
    <property type="match status" value="1"/>
</dbReference>
<proteinExistence type="inferred from homology"/>
<dbReference type="SUPFAM" id="SSF64268">
    <property type="entry name" value="PX domain"/>
    <property type="match status" value="1"/>
</dbReference>
<evidence type="ECO:0000256" key="7">
    <source>
        <dbReference type="ARBA" id="ARBA00022490"/>
    </source>
</evidence>
<accession>A0A507CJU8</accession>
<feature type="region of interest" description="Disordered" evidence="10">
    <location>
        <begin position="25"/>
        <end position="47"/>
    </location>
</feature>
<dbReference type="Gene3D" id="3.30.1520.10">
    <property type="entry name" value="Phox-like domain"/>
    <property type="match status" value="1"/>
</dbReference>
<evidence type="ECO:0000313" key="12">
    <source>
        <dbReference type="EMBL" id="TPX38135.1"/>
    </source>
</evidence>
<evidence type="ECO:0000256" key="8">
    <source>
        <dbReference type="ARBA" id="ARBA00022927"/>
    </source>
</evidence>
<dbReference type="GO" id="GO:0005829">
    <property type="term" value="C:cytosol"/>
    <property type="evidence" value="ECO:0007669"/>
    <property type="project" value="GOC"/>
</dbReference>
<dbReference type="InterPro" id="IPR036871">
    <property type="entry name" value="PX_dom_sf"/>
</dbReference>
<evidence type="ECO:0000256" key="1">
    <source>
        <dbReference type="ARBA" id="ARBA00002474"/>
    </source>
</evidence>
<protein>
    <recommendedName>
        <fullName evidence="5">Sorting nexin MVP1</fullName>
    </recommendedName>
</protein>
<comment type="caution">
    <text evidence="12">The sequence shown here is derived from an EMBL/GenBank/DDBJ whole genome shotgun (WGS) entry which is preliminary data.</text>
</comment>
<dbReference type="GO" id="GO:0016020">
    <property type="term" value="C:membrane"/>
    <property type="evidence" value="ECO:0007669"/>
    <property type="project" value="UniProtKB-SubCell"/>
</dbReference>
<dbReference type="EMBL" id="QEAO01000001">
    <property type="protein sequence ID" value="TPX38135.1"/>
    <property type="molecule type" value="Genomic_DNA"/>
</dbReference>
<keyword evidence="6" id="KW-0813">Transport</keyword>
<dbReference type="GeneID" id="42001604"/>
<dbReference type="InterPro" id="IPR001683">
    <property type="entry name" value="PX_dom"/>
</dbReference>
<gene>
    <name evidence="12" type="ORF">SmJEL517_g00377</name>
</gene>
<keyword evidence="8" id="KW-0653">Protein transport</keyword>
<comment type="similarity">
    <text evidence="4">Belongs to the sorting nexin family.</text>
</comment>
<keyword evidence="7" id="KW-0963">Cytoplasm</keyword>
<evidence type="ECO:0000256" key="2">
    <source>
        <dbReference type="ARBA" id="ARBA00004287"/>
    </source>
</evidence>
<keyword evidence="13" id="KW-1185">Reference proteome</keyword>
<evidence type="ECO:0000256" key="10">
    <source>
        <dbReference type="SAM" id="MobiDB-lite"/>
    </source>
</evidence>
<dbReference type="SUPFAM" id="SSF103657">
    <property type="entry name" value="BAR/IMD domain-like"/>
    <property type="match status" value="1"/>
</dbReference>
<evidence type="ECO:0000256" key="6">
    <source>
        <dbReference type="ARBA" id="ARBA00022448"/>
    </source>
</evidence>
<dbReference type="GO" id="GO:0005768">
    <property type="term" value="C:endosome"/>
    <property type="evidence" value="ECO:0007669"/>
    <property type="project" value="TreeGrafter"/>
</dbReference>
<keyword evidence="9" id="KW-0472">Membrane</keyword>
<dbReference type="Proteomes" id="UP000319731">
    <property type="component" value="Unassembled WGS sequence"/>
</dbReference>
<dbReference type="SMART" id="SM00312">
    <property type="entry name" value="PX"/>
    <property type="match status" value="1"/>
</dbReference>
<dbReference type="AlphaFoldDB" id="A0A507CJU8"/>
<evidence type="ECO:0000313" key="13">
    <source>
        <dbReference type="Proteomes" id="UP000319731"/>
    </source>
</evidence>